<evidence type="ECO:0000313" key="2">
    <source>
        <dbReference type="EMBL" id="OAE32384.1"/>
    </source>
</evidence>
<comment type="caution">
    <text evidence="2">The sequence shown here is derived from an EMBL/GenBank/DDBJ whole genome shotgun (WGS) entry which is preliminary data.</text>
</comment>
<evidence type="ECO:0000313" key="3">
    <source>
        <dbReference type="Proteomes" id="UP000077202"/>
    </source>
</evidence>
<dbReference type="EMBL" id="LVLJ01000837">
    <property type="protein sequence ID" value="OAE32384.1"/>
    <property type="molecule type" value="Genomic_DNA"/>
</dbReference>
<sequence length="201" mass="22719">MGLLTREEEKRFPREQEILTVESIERTEDENRPPSIPTHTTARGSVQVNVVQRWEKRERRLVKRRKVLSDDEEELARSVEKTVAPIVNTSKVAASEVTRPVEIKVPSGVSIEVPTDIPAEPLKEETELISPIFQSSEQPQSARGKETPQLKMNEYLEKESTSSEEIQELVVARIGGTVVEAEGITLLWGLLFCFSLKINKT</sequence>
<feature type="compositionally biased region" description="Basic and acidic residues" evidence="1">
    <location>
        <begin position="1"/>
        <end position="32"/>
    </location>
</feature>
<accession>A0A176WHL6</accession>
<gene>
    <name evidence="2" type="ORF">AXG93_3671s1030</name>
</gene>
<evidence type="ECO:0000256" key="1">
    <source>
        <dbReference type="SAM" id="MobiDB-lite"/>
    </source>
</evidence>
<name>A0A176WHL6_MARPO</name>
<dbReference type="Proteomes" id="UP000077202">
    <property type="component" value="Unassembled WGS sequence"/>
</dbReference>
<dbReference type="AlphaFoldDB" id="A0A176WHL6"/>
<protein>
    <submittedName>
        <fullName evidence="2">Uncharacterized protein</fullName>
    </submittedName>
</protein>
<proteinExistence type="predicted"/>
<feature type="region of interest" description="Disordered" evidence="1">
    <location>
        <begin position="1"/>
        <end position="41"/>
    </location>
</feature>
<keyword evidence="3" id="KW-1185">Reference proteome</keyword>
<reference evidence="2" key="1">
    <citation type="submission" date="2016-03" db="EMBL/GenBank/DDBJ databases">
        <title>Mechanisms controlling the formation of the plant cell surface in tip-growing cells are functionally conserved among land plants.</title>
        <authorList>
            <person name="Honkanen S."/>
            <person name="Jones V.A."/>
            <person name="Morieri G."/>
            <person name="Champion C."/>
            <person name="Hetherington A.J."/>
            <person name="Kelly S."/>
            <person name="Saint-Marcoux D."/>
            <person name="Proust H."/>
            <person name="Prescott H."/>
            <person name="Dolan L."/>
        </authorList>
    </citation>
    <scope>NUCLEOTIDE SEQUENCE [LARGE SCALE GENOMIC DNA]</scope>
    <source>
        <tissue evidence="2">Whole gametophyte</tissue>
    </source>
</reference>
<organism evidence="2 3">
    <name type="scientific">Marchantia polymorpha subsp. ruderalis</name>
    <dbReference type="NCBI Taxonomy" id="1480154"/>
    <lineage>
        <taxon>Eukaryota</taxon>
        <taxon>Viridiplantae</taxon>
        <taxon>Streptophyta</taxon>
        <taxon>Embryophyta</taxon>
        <taxon>Marchantiophyta</taxon>
        <taxon>Marchantiopsida</taxon>
        <taxon>Marchantiidae</taxon>
        <taxon>Marchantiales</taxon>
        <taxon>Marchantiaceae</taxon>
        <taxon>Marchantia</taxon>
    </lineage>
</organism>